<feature type="region of interest" description="Disordered" evidence="6">
    <location>
        <begin position="964"/>
        <end position="1007"/>
    </location>
</feature>
<feature type="compositionally biased region" description="Polar residues" evidence="6">
    <location>
        <begin position="735"/>
        <end position="745"/>
    </location>
</feature>
<accession>A0AAD1SSZ2</accession>
<dbReference type="EMBL" id="OW240919">
    <property type="protein sequence ID" value="CAH2311281.1"/>
    <property type="molecule type" value="Genomic_DNA"/>
</dbReference>
<evidence type="ECO:0000256" key="2">
    <source>
        <dbReference type="ARBA" id="ARBA00005927"/>
    </source>
</evidence>
<keyword evidence="4" id="KW-0256">Endoplasmic reticulum</keyword>
<feature type="region of interest" description="Disordered" evidence="6">
    <location>
        <begin position="1"/>
        <end position="23"/>
    </location>
</feature>
<sequence length="1007" mass="113436">MDHASNPWFNQPRGRPTSEMHPWRGVYPQRAPYPYMNSSYGYFQNSHPRGGHHPWPPDPWNDYYSHHPANTQRPRDWGRPASRTEIYSRDDKFAFRPQSSQGYYERYGFYEPAPRESYAYEHPPAGEQEWSRRVPPTHTEQWVLNSYSGYHKNQTTETDRNQPQTSAQSWSQDYDDSVDKLQSFSLAEPSLLSQYRDSGMSSSSYELSQYMHDPCDRSDSWHHVLGEESSVCTPQPTAPMKFSLPHVSVCFGARGQLVRVCPNFPDEGQPALVEIHSIEVLLHTTVEHEEMRRFPGPVQREDLHKMDIINFCQENVSQCHQSQRPGSSADALLWQILLQMCRQNGCIAGSDVAELLLKDCKRDTYRIEHPNTNLISLIEDPLLISDCVQMDLLTGETQSAAEIAAQAVEKFTKLMFYGRKKEALDLAMKNKLWGHALFLSSKLDPRTYSWVMGRFTSTLAQNDPLLTLFQLMSGRIPQAATCSGDSKWGDWRPHLAVILSNQMVDSDINRRAVIAMGDNLVLKGLTVAGHCCYLAAAIPFGYYGKSDRLVLLGSNHNQAFQKFANSLNIQCTEILEYCQSLGKPSHCIPAFQVYKLLYATRLLDYGMTSLALHYCECIANSVLTHSGSAVLISELIKLAERLKYSDPRILDRPEPEQELEPKWLTQLKSLQWQVKGDKGKKSEGDEELTENTGKVHVNSDESRSSPAPCDVQNKVTGFIEPDPVSEEHCEPQTADGLSQPQNSSDGIGHCSIWTPQPQTMYPSIPQNMENSLHTMPPLTTNNEYISGYNTYIEPQVPDVTMADNSLPQSAFISANNPSLQPPLTSRRVRTISETSTVSVDEDDDDEERTQENEPQREPHEQKKGSTFGWFGWFRSKPAKDVAKPSESTDPTPQKDKLPPPPPSAVSFPPMSQVTSDIPPKNQTNTFFTNTGFKEIEDPLNNNSSSVLSDIQGQTENMVTHAGLTVPGVQTSSPGGNVPLYNPSQFSETGRITNRPSRPPRGRYPLRP</sequence>
<dbReference type="GO" id="GO:0070973">
    <property type="term" value="P:protein localization to endoplasmic reticulum exit site"/>
    <property type="evidence" value="ECO:0007669"/>
    <property type="project" value="TreeGrafter"/>
</dbReference>
<keyword evidence="3" id="KW-0813">Transport</keyword>
<dbReference type="Pfam" id="PF12931">
    <property type="entry name" value="TPR_Sec16"/>
    <property type="match status" value="1"/>
</dbReference>
<protein>
    <recommendedName>
        <fullName evidence="7">Sec16 Sec23-binding domain-containing protein</fullName>
    </recommendedName>
</protein>
<feature type="compositionally biased region" description="Acidic residues" evidence="6">
    <location>
        <begin position="839"/>
        <end position="848"/>
    </location>
</feature>
<keyword evidence="9" id="KW-1185">Reference proteome</keyword>
<evidence type="ECO:0000256" key="6">
    <source>
        <dbReference type="SAM" id="MobiDB-lite"/>
    </source>
</evidence>
<evidence type="ECO:0000256" key="5">
    <source>
        <dbReference type="ARBA" id="ARBA00022892"/>
    </source>
</evidence>
<reference evidence="8" key="1">
    <citation type="submission" date="2022-03" db="EMBL/GenBank/DDBJ databases">
        <authorList>
            <person name="Alioto T."/>
            <person name="Alioto T."/>
            <person name="Gomez Garrido J."/>
        </authorList>
    </citation>
    <scope>NUCLEOTIDE SEQUENCE</scope>
</reference>
<evidence type="ECO:0000256" key="3">
    <source>
        <dbReference type="ARBA" id="ARBA00022448"/>
    </source>
</evidence>
<name>A0AAD1SSZ2_PELCU</name>
<feature type="compositionally biased region" description="Polar residues" evidence="6">
    <location>
        <begin position="981"/>
        <end position="995"/>
    </location>
</feature>
<dbReference type="InterPro" id="IPR024298">
    <property type="entry name" value="Sec16_Sec23-bd"/>
</dbReference>
<feature type="domain" description="Sec16 Sec23-binding" evidence="7">
    <location>
        <begin position="413"/>
        <end position="645"/>
    </location>
</feature>
<dbReference type="Proteomes" id="UP001295444">
    <property type="component" value="Chromosome 08"/>
</dbReference>
<dbReference type="Gene3D" id="1.25.40.1030">
    <property type="match status" value="1"/>
</dbReference>
<gene>
    <name evidence="8" type="ORF">PECUL_23A015658</name>
</gene>
<evidence type="ECO:0000256" key="1">
    <source>
        <dbReference type="ARBA" id="ARBA00004406"/>
    </source>
</evidence>
<comment type="similarity">
    <text evidence="2">Belongs to the SEC16 family.</text>
</comment>
<dbReference type="GO" id="GO:0012507">
    <property type="term" value="C:ER to Golgi transport vesicle membrane"/>
    <property type="evidence" value="ECO:0007669"/>
    <property type="project" value="TreeGrafter"/>
</dbReference>
<dbReference type="EMBL" id="OW240919">
    <property type="protein sequence ID" value="CAH2311276.1"/>
    <property type="molecule type" value="Genomic_DNA"/>
</dbReference>
<evidence type="ECO:0000259" key="7">
    <source>
        <dbReference type="Pfam" id="PF12931"/>
    </source>
</evidence>
<dbReference type="PANTHER" id="PTHR13402">
    <property type="entry name" value="RGPR-RELATED"/>
    <property type="match status" value="1"/>
</dbReference>
<evidence type="ECO:0000313" key="8">
    <source>
        <dbReference type="EMBL" id="CAH2311276.1"/>
    </source>
</evidence>
<dbReference type="GO" id="GO:0005789">
    <property type="term" value="C:endoplasmic reticulum membrane"/>
    <property type="evidence" value="ECO:0007669"/>
    <property type="project" value="UniProtKB-SubCell"/>
</dbReference>
<feature type="region of interest" description="Disordered" evidence="6">
    <location>
        <begin position="675"/>
        <end position="747"/>
    </location>
</feature>
<proteinExistence type="inferred from homology"/>
<dbReference type="AlphaFoldDB" id="A0AAD1SSZ2"/>
<organism evidence="8 9">
    <name type="scientific">Pelobates cultripes</name>
    <name type="common">Western spadefoot toad</name>
    <dbReference type="NCBI Taxonomy" id="61616"/>
    <lineage>
        <taxon>Eukaryota</taxon>
        <taxon>Metazoa</taxon>
        <taxon>Chordata</taxon>
        <taxon>Craniata</taxon>
        <taxon>Vertebrata</taxon>
        <taxon>Euteleostomi</taxon>
        <taxon>Amphibia</taxon>
        <taxon>Batrachia</taxon>
        <taxon>Anura</taxon>
        <taxon>Pelobatoidea</taxon>
        <taxon>Pelobatidae</taxon>
        <taxon>Pelobates</taxon>
    </lineage>
</organism>
<evidence type="ECO:0000256" key="4">
    <source>
        <dbReference type="ARBA" id="ARBA00022824"/>
    </source>
</evidence>
<evidence type="ECO:0000313" key="9">
    <source>
        <dbReference type="Proteomes" id="UP001295444"/>
    </source>
</evidence>
<feature type="region of interest" description="Disordered" evidence="6">
    <location>
        <begin position="812"/>
        <end position="922"/>
    </location>
</feature>
<feature type="compositionally biased region" description="Basic and acidic residues" evidence="6">
    <location>
        <begin position="849"/>
        <end position="863"/>
    </location>
</feature>
<dbReference type="GO" id="GO:0016192">
    <property type="term" value="P:vesicle-mediated transport"/>
    <property type="evidence" value="ECO:0007669"/>
    <property type="project" value="UniProtKB-KW"/>
</dbReference>
<dbReference type="PANTHER" id="PTHR13402:SF11">
    <property type="entry name" value="PROTEIN TRANSPORT PROTEIN SEC16B"/>
    <property type="match status" value="1"/>
</dbReference>
<feature type="compositionally biased region" description="Basic residues" evidence="6">
    <location>
        <begin position="997"/>
        <end position="1007"/>
    </location>
</feature>
<feature type="compositionally biased region" description="Polar residues" evidence="6">
    <location>
        <begin position="812"/>
        <end position="823"/>
    </location>
</feature>
<comment type="subcellular location">
    <subcellularLocation>
        <location evidence="1">Endoplasmic reticulum membrane</location>
        <topology evidence="1">Peripheral membrane protein</topology>
    </subcellularLocation>
</comment>
<keyword evidence="5" id="KW-0931">ER-Golgi transport</keyword>
<dbReference type="CDD" id="cd09233">
    <property type="entry name" value="ACE1-Sec16-like"/>
    <property type="match status" value="1"/>
</dbReference>
<dbReference type="GO" id="GO:0007030">
    <property type="term" value="P:Golgi organization"/>
    <property type="evidence" value="ECO:0007669"/>
    <property type="project" value="TreeGrafter"/>
</dbReference>
<feature type="compositionally biased region" description="Polar residues" evidence="6">
    <location>
        <begin position="153"/>
        <end position="172"/>
    </location>
</feature>
<dbReference type="GO" id="GO:0070971">
    <property type="term" value="C:endoplasmic reticulum exit site"/>
    <property type="evidence" value="ECO:0007669"/>
    <property type="project" value="TreeGrafter"/>
</dbReference>
<feature type="region of interest" description="Disordered" evidence="6">
    <location>
        <begin position="153"/>
        <end position="173"/>
    </location>
</feature>